<dbReference type="Proteomes" id="UP000020467">
    <property type="component" value="Unassembled WGS sequence"/>
</dbReference>
<evidence type="ECO:0000256" key="1">
    <source>
        <dbReference type="SAM" id="MobiDB-lite"/>
    </source>
</evidence>
<name>A0A010QZR8_9PEZI</name>
<comment type="caution">
    <text evidence="2">The sequence shown here is derived from an EMBL/GenBank/DDBJ whole genome shotgun (WGS) entry which is preliminary data.</text>
</comment>
<dbReference type="EMBL" id="JARH01001059">
    <property type="protein sequence ID" value="EXF73431.1"/>
    <property type="molecule type" value="Genomic_DNA"/>
</dbReference>
<feature type="compositionally biased region" description="Basic and acidic residues" evidence="1">
    <location>
        <begin position="258"/>
        <end position="268"/>
    </location>
</feature>
<reference evidence="2 3" key="1">
    <citation type="submission" date="2014-02" db="EMBL/GenBank/DDBJ databases">
        <title>The genome sequence of Colletotrichum fioriniae PJ7.</title>
        <authorList>
            <person name="Baroncelli R."/>
            <person name="Thon M.R."/>
        </authorList>
    </citation>
    <scope>NUCLEOTIDE SEQUENCE [LARGE SCALE GENOMIC DNA]</scope>
    <source>
        <strain evidence="2 3">PJ7</strain>
    </source>
</reference>
<dbReference type="AlphaFoldDB" id="A0A010QZR8"/>
<protein>
    <submittedName>
        <fullName evidence="2">Uncharacterized protein</fullName>
    </submittedName>
</protein>
<dbReference type="KEGG" id="cfj:CFIO01_12569"/>
<gene>
    <name evidence="2" type="ORF">CFIO01_12569</name>
</gene>
<proteinExistence type="predicted"/>
<organism evidence="2 3">
    <name type="scientific">Colletotrichum fioriniae PJ7</name>
    <dbReference type="NCBI Taxonomy" id="1445577"/>
    <lineage>
        <taxon>Eukaryota</taxon>
        <taxon>Fungi</taxon>
        <taxon>Dikarya</taxon>
        <taxon>Ascomycota</taxon>
        <taxon>Pezizomycotina</taxon>
        <taxon>Sordariomycetes</taxon>
        <taxon>Hypocreomycetidae</taxon>
        <taxon>Glomerellales</taxon>
        <taxon>Glomerellaceae</taxon>
        <taxon>Colletotrichum</taxon>
        <taxon>Colletotrichum acutatum species complex</taxon>
    </lineage>
</organism>
<feature type="region of interest" description="Disordered" evidence="1">
    <location>
        <begin position="258"/>
        <end position="279"/>
    </location>
</feature>
<accession>A0A010QZR8</accession>
<dbReference type="HOGENOM" id="CLU_943364_0_0_1"/>
<evidence type="ECO:0000313" key="3">
    <source>
        <dbReference type="Proteomes" id="UP000020467"/>
    </source>
</evidence>
<evidence type="ECO:0000313" key="2">
    <source>
        <dbReference type="EMBL" id="EXF73431.1"/>
    </source>
</evidence>
<sequence length="295" mass="33311">MSQSIQDIPVGDILPLDHVLQLADRSKLLAARVQEFKRNDRPRTAEELRVLTSTMDEVEQTLRPYTVAVLDCILGDIYENILLEQDGTRTGFDEAMDRITRVLRSDPPEMDSGPNDSSHTFSLEQTPEIVERFQRLIRGFEDLDRLTHQPIHDTLALSEQQVETCVEAGRMKVLMSCVFDGIVSYTRGQLPPRTSTHTVVVTVVRCEGLRRHEGEGPPLLRRQDATVGQERHGSVFRAFVPEYTSPAEKRCHYWPKHGSHDLNGRVEASESDQEITSGKKIVAPPSLLTQDTGHH</sequence>
<dbReference type="OrthoDB" id="4843056at2759"/>
<keyword evidence="3" id="KW-1185">Reference proteome</keyword>